<evidence type="ECO:0000313" key="3">
    <source>
        <dbReference type="Proteomes" id="UP000183529"/>
    </source>
</evidence>
<dbReference type="GeneID" id="61305546"/>
<gene>
    <name evidence="2" type="ORF">SAMN05216550_107266</name>
</gene>
<dbReference type="Proteomes" id="UP000183529">
    <property type="component" value="Unassembled WGS sequence"/>
</dbReference>
<evidence type="ECO:0000256" key="1">
    <source>
        <dbReference type="SAM" id="MobiDB-lite"/>
    </source>
</evidence>
<comment type="caution">
    <text evidence="2">The sequence shown here is derived from an EMBL/GenBank/DDBJ whole genome shotgun (WGS) entry which is preliminary data.</text>
</comment>
<dbReference type="EMBL" id="FNZM01000007">
    <property type="protein sequence ID" value="SEJ70406.1"/>
    <property type="molecule type" value="Genomic_DNA"/>
</dbReference>
<feature type="region of interest" description="Disordered" evidence="1">
    <location>
        <begin position="70"/>
        <end position="95"/>
    </location>
</feature>
<name>A0AAQ1JUA6_9BURK</name>
<protein>
    <submittedName>
        <fullName evidence="2">Uncharacterized protein</fullName>
    </submittedName>
</protein>
<proteinExistence type="predicted"/>
<evidence type="ECO:0000313" key="2">
    <source>
        <dbReference type="EMBL" id="SEJ70406.1"/>
    </source>
</evidence>
<sequence length="110" mass="11820">MLERKDEATVAQLIKRLMSDGSGWTIAALRLRLGASRTVIEKALDTLLRRGDVLIDGLDSELRTGPRARIFRGCSPGTKDRHLSAHPAASAARDPGTEIINAMVRGGSGK</sequence>
<accession>A0AAQ1JUA6</accession>
<organism evidence="2 3">
    <name type="scientific">Paraburkholderia tropica</name>
    <dbReference type="NCBI Taxonomy" id="92647"/>
    <lineage>
        <taxon>Bacteria</taxon>
        <taxon>Pseudomonadati</taxon>
        <taxon>Pseudomonadota</taxon>
        <taxon>Betaproteobacteria</taxon>
        <taxon>Burkholderiales</taxon>
        <taxon>Burkholderiaceae</taxon>
        <taxon>Paraburkholderia</taxon>
    </lineage>
</organism>
<reference evidence="2 3" key="1">
    <citation type="submission" date="2016-10" db="EMBL/GenBank/DDBJ databases">
        <authorList>
            <person name="Varghese N."/>
            <person name="Submissions S."/>
        </authorList>
    </citation>
    <scope>NUCLEOTIDE SEQUENCE [LARGE SCALE GENOMIC DNA]</scope>
    <source>
        <strain evidence="2 3">LMG 22274</strain>
    </source>
</reference>
<dbReference type="RefSeq" id="WP_124263124.1">
    <property type="nucleotide sequence ID" value="NZ_CADFGN010000008.1"/>
</dbReference>
<dbReference type="AlphaFoldDB" id="A0AAQ1JUA6"/>